<evidence type="ECO:0000313" key="1">
    <source>
        <dbReference type="EMBL" id="GAA0777947.1"/>
    </source>
</evidence>
<protein>
    <submittedName>
        <fullName evidence="1">Uncharacterized protein</fullName>
    </submittedName>
</protein>
<proteinExistence type="predicted"/>
<evidence type="ECO:0000313" key="2">
    <source>
        <dbReference type="Proteomes" id="UP001500573"/>
    </source>
</evidence>
<comment type="caution">
    <text evidence="1">The sequence shown here is derived from an EMBL/GenBank/DDBJ whole genome shotgun (WGS) entry which is preliminary data.</text>
</comment>
<sequence length="83" mass="8686">MTAGVGETGLIRHEGISFLVTDEMAGKRKKGSDAFESGTRVCRCFSPGGEVHYIGCPRVCQSGIGAGSVVSSRLRPQADKSPT</sequence>
<reference evidence="1 2" key="1">
    <citation type="journal article" date="2019" name="Int. J. Syst. Evol. Microbiol.">
        <title>The Global Catalogue of Microorganisms (GCM) 10K type strain sequencing project: providing services to taxonomists for standard genome sequencing and annotation.</title>
        <authorList>
            <consortium name="The Broad Institute Genomics Platform"/>
            <consortium name="The Broad Institute Genome Sequencing Center for Infectious Disease"/>
            <person name="Wu L."/>
            <person name="Ma J."/>
        </authorList>
    </citation>
    <scope>NUCLEOTIDE SEQUENCE [LARGE SCALE GENOMIC DNA]</scope>
    <source>
        <strain evidence="1 2">JCM 15515</strain>
    </source>
</reference>
<gene>
    <name evidence="1" type="ORF">GCM10009108_14250</name>
</gene>
<dbReference type="Proteomes" id="UP001500573">
    <property type="component" value="Unassembled WGS sequence"/>
</dbReference>
<keyword evidence="2" id="KW-1185">Reference proteome</keyword>
<dbReference type="EMBL" id="BAAAEX010000008">
    <property type="protein sequence ID" value="GAA0777947.1"/>
    <property type="molecule type" value="Genomic_DNA"/>
</dbReference>
<name>A0ABN1KWV7_9BURK</name>
<accession>A0ABN1KWV7</accession>
<organism evidence="1 2">
    <name type="scientific">Castellaniella ginsengisoli</name>
    <dbReference type="NCBI Taxonomy" id="546114"/>
    <lineage>
        <taxon>Bacteria</taxon>
        <taxon>Pseudomonadati</taxon>
        <taxon>Pseudomonadota</taxon>
        <taxon>Betaproteobacteria</taxon>
        <taxon>Burkholderiales</taxon>
        <taxon>Alcaligenaceae</taxon>
        <taxon>Castellaniella</taxon>
    </lineage>
</organism>